<organism evidence="1 2">
    <name type="scientific">Polynucleobacter sphagniphilus</name>
    <dbReference type="NCBI Taxonomy" id="1743169"/>
    <lineage>
        <taxon>Bacteria</taxon>
        <taxon>Pseudomonadati</taxon>
        <taxon>Pseudomonadota</taxon>
        <taxon>Betaproteobacteria</taxon>
        <taxon>Burkholderiales</taxon>
        <taxon>Burkholderiaceae</taxon>
        <taxon>Polynucleobacter</taxon>
    </lineage>
</organism>
<protein>
    <submittedName>
        <fullName evidence="1">Uncharacterized protein</fullName>
    </submittedName>
</protein>
<dbReference type="Proteomes" id="UP001161160">
    <property type="component" value="Unassembled WGS sequence"/>
</dbReference>
<accession>A0AA43M9K4</accession>
<name>A0AA43M9K4_9BURK</name>
<reference evidence="1" key="1">
    <citation type="submission" date="2023-04" db="EMBL/GenBank/DDBJ databases">
        <title>Genome Encyclopedia of Bacteria and Archaea VI: Functional Genomics of Type Strains.</title>
        <authorList>
            <person name="Whitman W."/>
        </authorList>
    </citation>
    <scope>NUCLEOTIDE SEQUENCE</scope>
    <source>
        <strain evidence="1">Enz.4-51</strain>
    </source>
</reference>
<dbReference type="EMBL" id="JARXYA010000004">
    <property type="protein sequence ID" value="MDH6503643.1"/>
    <property type="molecule type" value="Genomic_DNA"/>
</dbReference>
<evidence type="ECO:0000313" key="1">
    <source>
        <dbReference type="EMBL" id="MDH6503643.1"/>
    </source>
</evidence>
<keyword evidence="2" id="KW-1185">Reference proteome</keyword>
<evidence type="ECO:0000313" key="2">
    <source>
        <dbReference type="Proteomes" id="UP001161160"/>
    </source>
</evidence>
<sequence>MCPSASGASIDRVVIGLKIDGMKKGRLLKRPYS</sequence>
<gene>
    <name evidence="1" type="ORF">M2127_000936</name>
</gene>
<dbReference type="AlphaFoldDB" id="A0AA43M9K4"/>
<comment type="caution">
    <text evidence="1">The sequence shown here is derived from an EMBL/GenBank/DDBJ whole genome shotgun (WGS) entry which is preliminary data.</text>
</comment>
<proteinExistence type="predicted"/>